<sequence length="176" mass="19053">MTTYDELDGPAHAHTARLCLRRPAPGDHTAMHEIHADPRTNEHNPGGPAGDPHETRAWLDGWIAEWDEHGLGYWSVRETCEGEVIGLTGVRRADIGGLASYNLAYRFRPETWGRGYAQEAADAAVTAAARADPARRVAAVLRPSNAPSRKIALRAGLSYAGMVDHHGEPAELYVGG</sequence>
<organism evidence="2 3">
    <name type="scientific">Actinorhabdospora filicis</name>
    <dbReference type="NCBI Taxonomy" id="1785913"/>
    <lineage>
        <taxon>Bacteria</taxon>
        <taxon>Bacillati</taxon>
        <taxon>Actinomycetota</taxon>
        <taxon>Actinomycetes</taxon>
        <taxon>Micromonosporales</taxon>
        <taxon>Micromonosporaceae</taxon>
        <taxon>Actinorhabdospora</taxon>
    </lineage>
</organism>
<reference evidence="2" key="1">
    <citation type="submission" date="2023-03" db="EMBL/GenBank/DDBJ databases">
        <title>Actinorhabdospora filicis NBRC 111898.</title>
        <authorList>
            <person name="Ichikawa N."/>
            <person name="Sato H."/>
            <person name="Tonouchi N."/>
        </authorList>
    </citation>
    <scope>NUCLEOTIDE SEQUENCE</scope>
    <source>
        <strain evidence="2">NBRC 111898</strain>
    </source>
</reference>
<proteinExistence type="predicted"/>
<dbReference type="InterPro" id="IPR051531">
    <property type="entry name" value="N-acetyltransferase"/>
</dbReference>
<dbReference type="PROSITE" id="PS51186">
    <property type="entry name" value="GNAT"/>
    <property type="match status" value="1"/>
</dbReference>
<name>A0A9W6SMI5_9ACTN</name>
<dbReference type="RefSeq" id="WP_285663792.1">
    <property type="nucleotide sequence ID" value="NZ_BSTX01000002.1"/>
</dbReference>
<dbReference type="InterPro" id="IPR016181">
    <property type="entry name" value="Acyl_CoA_acyltransferase"/>
</dbReference>
<dbReference type="InterPro" id="IPR000182">
    <property type="entry name" value="GNAT_dom"/>
</dbReference>
<protein>
    <submittedName>
        <fullName evidence="2">GNAT family acetyltransferase</fullName>
    </submittedName>
</protein>
<dbReference type="GO" id="GO:0016747">
    <property type="term" value="F:acyltransferase activity, transferring groups other than amino-acyl groups"/>
    <property type="evidence" value="ECO:0007669"/>
    <property type="project" value="InterPro"/>
</dbReference>
<accession>A0A9W6SMI5</accession>
<gene>
    <name evidence="2" type="ORF">Afil01_34490</name>
</gene>
<dbReference type="PANTHER" id="PTHR43792">
    <property type="entry name" value="GNAT FAMILY, PUTATIVE (AFU_ORTHOLOGUE AFUA_3G00765)-RELATED-RELATED"/>
    <property type="match status" value="1"/>
</dbReference>
<feature type="domain" description="N-acetyltransferase" evidence="1">
    <location>
        <begin position="18"/>
        <end position="175"/>
    </location>
</feature>
<dbReference type="PANTHER" id="PTHR43792:SF1">
    <property type="entry name" value="N-ACETYLTRANSFERASE DOMAIN-CONTAINING PROTEIN"/>
    <property type="match status" value="1"/>
</dbReference>
<evidence type="ECO:0000313" key="3">
    <source>
        <dbReference type="Proteomes" id="UP001165079"/>
    </source>
</evidence>
<dbReference type="EMBL" id="BSTX01000002">
    <property type="protein sequence ID" value="GLZ78642.1"/>
    <property type="molecule type" value="Genomic_DNA"/>
</dbReference>
<evidence type="ECO:0000259" key="1">
    <source>
        <dbReference type="PROSITE" id="PS51186"/>
    </source>
</evidence>
<evidence type="ECO:0000313" key="2">
    <source>
        <dbReference type="EMBL" id="GLZ78642.1"/>
    </source>
</evidence>
<dbReference type="SUPFAM" id="SSF55729">
    <property type="entry name" value="Acyl-CoA N-acyltransferases (Nat)"/>
    <property type="match status" value="1"/>
</dbReference>
<keyword evidence="3" id="KW-1185">Reference proteome</keyword>
<dbReference type="Gene3D" id="3.40.630.30">
    <property type="match status" value="1"/>
</dbReference>
<dbReference type="Proteomes" id="UP001165079">
    <property type="component" value="Unassembled WGS sequence"/>
</dbReference>
<comment type="caution">
    <text evidence="2">The sequence shown here is derived from an EMBL/GenBank/DDBJ whole genome shotgun (WGS) entry which is preliminary data.</text>
</comment>
<dbReference type="AlphaFoldDB" id="A0A9W6SMI5"/>
<dbReference type="Pfam" id="PF13302">
    <property type="entry name" value="Acetyltransf_3"/>
    <property type="match status" value="1"/>
</dbReference>